<protein>
    <recommendedName>
        <fullName evidence="5">BZIP domain-containing protein</fullName>
    </recommendedName>
</protein>
<dbReference type="GO" id="GO:0003700">
    <property type="term" value="F:DNA-binding transcription factor activity"/>
    <property type="evidence" value="ECO:0007669"/>
    <property type="project" value="InterPro"/>
</dbReference>
<sequence>MTRGRRKDLTIPPSRALLQQRDYRARKAQYVADLEDRVRSTEDENARLRKEVEVLRMRLAAPGSMGPSPEVVTASSELMHQLTAAASCLARFQQLTFNEHHQAQAAAAAHAIAQAQMQTQNLHPLPPPPELPPGPELAPIRAQPPNEQQVLPPPSAVFSGTSHPPSPPRALHPSRHQPSALQFHHHPLSSPPPPPLHVPNSSHEPRRELSVPYHPHTETPRQTPVPSSSSASSSTSVSTSPSALHARMLATAGAGAALRASSSSYTGYNEIESAWGYFDSRDLGSDEEDQLLEDDRRSPLRHHAHAHAGPSGAHLAPHRARSASRMHPRTSDMRSTTSSSGEDTPMRMREDSPMRTR</sequence>
<evidence type="ECO:0008006" key="5">
    <source>
        <dbReference type="Google" id="ProtNLM"/>
    </source>
</evidence>
<name>A0A9P3LFM3_9APHY</name>
<keyword evidence="1" id="KW-0175">Coiled coil</keyword>
<dbReference type="InterPro" id="IPR046347">
    <property type="entry name" value="bZIP_sf"/>
</dbReference>
<dbReference type="Proteomes" id="UP000703269">
    <property type="component" value="Unassembled WGS sequence"/>
</dbReference>
<dbReference type="EMBL" id="BPQB01000025">
    <property type="protein sequence ID" value="GJE92157.1"/>
    <property type="molecule type" value="Genomic_DNA"/>
</dbReference>
<dbReference type="OrthoDB" id="3365874at2759"/>
<comment type="caution">
    <text evidence="3">The sequence shown here is derived from an EMBL/GenBank/DDBJ whole genome shotgun (WGS) entry which is preliminary data.</text>
</comment>
<feature type="coiled-coil region" evidence="1">
    <location>
        <begin position="31"/>
        <end position="58"/>
    </location>
</feature>
<reference evidence="3 4" key="1">
    <citation type="submission" date="2021-08" db="EMBL/GenBank/DDBJ databases">
        <title>Draft Genome Sequence of Phanerochaete sordida strain YK-624.</title>
        <authorList>
            <person name="Mori T."/>
            <person name="Dohra H."/>
            <person name="Suzuki T."/>
            <person name="Kawagishi H."/>
            <person name="Hirai H."/>
        </authorList>
    </citation>
    <scope>NUCLEOTIDE SEQUENCE [LARGE SCALE GENOMIC DNA]</scope>
    <source>
        <strain evidence="3 4">YK-624</strain>
    </source>
</reference>
<feature type="region of interest" description="Disordered" evidence="2">
    <location>
        <begin position="278"/>
        <end position="357"/>
    </location>
</feature>
<gene>
    <name evidence="3" type="ORF">PsYK624_083100</name>
</gene>
<feature type="compositionally biased region" description="Basic residues" evidence="2">
    <location>
        <begin position="316"/>
        <end position="328"/>
    </location>
</feature>
<feature type="compositionally biased region" description="Low complexity" evidence="2">
    <location>
        <begin position="224"/>
        <end position="242"/>
    </location>
</feature>
<feature type="region of interest" description="Disordered" evidence="2">
    <location>
        <begin position="121"/>
        <end position="242"/>
    </location>
</feature>
<dbReference type="Gene3D" id="1.20.5.170">
    <property type="match status" value="1"/>
</dbReference>
<feature type="compositionally biased region" description="Pro residues" evidence="2">
    <location>
        <begin position="124"/>
        <end position="136"/>
    </location>
</feature>
<dbReference type="AlphaFoldDB" id="A0A9P3LFM3"/>
<feature type="compositionally biased region" description="Basic and acidic residues" evidence="2">
    <location>
        <begin position="203"/>
        <end position="219"/>
    </location>
</feature>
<organism evidence="3 4">
    <name type="scientific">Phanerochaete sordida</name>
    <dbReference type="NCBI Taxonomy" id="48140"/>
    <lineage>
        <taxon>Eukaryota</taxon>
        <taxon>Fungi</taxon>
        <taxon>Dikarya</taxon>
        <taxon>Basidiomycota</taxon>
        <taxon>Agaricomycotina</taxon>
        <taxon>Agaricomycetes</taxon>
        <taxon>Polyporales</taxon>
        <taxon>Phanerochaetaceae</taxon>
        <taxon>Phanerochaete</taxon>
    </lineage>
</organism>
<proteinExistence type="predicted"/>
<evidence type="ECO:0000256" key="1">
    <source>
        <dbReference type="SAM" id="Coils"/>
    </source>
</evidence>
<accession>A0A9P3LFM3</accession>
<evidence type="ECO:0000313" key="4">
    <source>
        <dbReference type="Proteomes" id="UP000703269"/>
    </source>
</evidence>
<evidence type="ECO:0000313" key="3">
    <source>
        <dbReference type="EMBL" id="GJE92157.1"/>
    </source>
</evidence>
<keyword evidence="4" id="KW-1185">Reference proteome</keyword>
<evidence type="ECO:0000256" key="2">
    <source>
        <dbReference type="SAM" id="MobiDB-lite"/>
    </source>
</evidence>
<feature type="compositionally biased region" description="Basic and acidic residues" evidence="2">
    <location>
        <begin position="344"/>
        <end position="357"/>
    </location>
</feature>
<dbReference type="SUPFAM" id="SSF57959">
    <property type="entry name" value="Leucine zipper domain"/>
    <property type="match status" value="1"/>
</dbReference>